<sequence length="94" mass="10434">MSRCSNHSRMSFSMDSADSTSTQTSLDKAVDEDKRSGEGRITNFKLLKKTNKVAPFVTTGPVAADETKKRSLLKEIRAGLARVFCFSCVKRSRN</sequence>
<evidence type="ECO:0000313" key="2">
    <source>
        <dbReference type="Proteomes" id="UP001157502"/>
    </source>
</evidence>
<evidence type="ECO:0000313" key="1">
    <source>
        <dbReference type="EMBL" id="KAJ7998848.1"/>
    </source>
</evidence>
<organism evidence="1 2">
    <name type="scientific">Dallia pectoralis</name>
    <name type="common">Alaska blackfish</name>
    <dbReference type="NCBI Taxonomy" id="75939"/>
    <lineage>
        <taxon>Eukaryota</taxon>
        <taxon>Metazoa</taxon>
        <taxon>Chordata</taxon>
        <taxon>Craniata</taxon>
        <taxon>Vertebrata</taxon>
        <taxon>Euteleostomi</taxon>
        <taxon>Actinopterygii</taxon>
        <taxon>Neopterygii</taxon>
        <taxon>Teleostei</taxon>
        <taxon>Protacanthopterygii</taxon>
        <taxon>Esociformes</taxon>
        <taxon>Umbridae</taxon>
        <taxon>Dallia</taxon>
    </lineage>
</organism>
<accession>A0ACC2G5H0</accession>
<keyword evidence="2" id="KW-1185">Reference proteome</keyword>
<proteinExistence type="predicted"/>
<comment type="caution">
    <text evidence="1">The sequence shown here is derived from an EMBL/GenBank/DDBJ whole genome shotgun (WGS) entry which is preliminary data.</text>
</comment>
<reference evidence="1" key="1">
    <citation type="submission" date="2021-05" db="EMBL/GenBank/DDBJ databases">
        <authorList>
            <person name="Pan Q."/>
            <person name="Jouanno E."/>
            <person name="Zahm M."/>
            <person name="Klopp C."/>
            <person name="Cabau C."/>
            <person name="Louis A."/>
            <person name="Berthelot C."/>
            <person name="Parey E."/>
            <person name="Roest Crollius H."/>
            <person name="Montfort J."/>
            <person name="Robinson-Rechavi M."/>
            <person name="Bouchez O."/>
            <person name="Lampietro C."/>
            <person name="Lopez Roques C."/>
            <person name="Donnadieu C."/>
            <person name="Postlethwait J."/>
            <person name="Bobe J."/>
            <person name="Dillon D."/>
            <person name="Chandos A."/>
            <person name="von Hippel F."/>
            <person name="Guiguen Y."/>
        </authorList>
    </citation>
    <scope>NUCLEOTIDE SEQUENCE</scope>
    <source>
        <strain evidence="1">YG-Jan2019</strain>
    </source>
</reference>
<gene>
    <name evidence="1" type="ORF">DPEC_G00209220</name>
</gene>
<protein>
    <submittedName>
        <fullName evidence="1">Uncharacterized protein</fullName>
    </submittedName>
</protein>
<dbReference type="EMBL" id="CM055744">
    <property type="protein sequence ID" value="KAJ7998848.1"/>
    <property type="molecule type" value="Genomic_DNA"/>
</dbReference>
<dbReference type="Proteomes" id="UP001157502">
    <property type="component" value="Chromosome 17"/>
</dbReference>
<name>A0ACC2G5H0_DALPE</name>